<dbReference type="InterPro" id="IPR023296">
    <property type="entry name" value="Glyco_hydro_beta-prop_sf"/>
</dbReference>
<keyword evidence="1" id="KW-0328">Glycosyltransferase</keyword>
<dbReference type="PANTHER" id="PTHR34106">
    <property type="entry name" value="GLYCOSIDASE"/>
    <property type="match status" value="1"/>
</dbReference>
<reference evidence="4 5" key="1">
    <citation type="journal article" date="2016" name="Nat. Commun.">
        <title>Thousands of microbial genomes shed light on interconnected biogeochemical processes in an aquifer system.</title>
        <authorList>
            <person name="Anantharaman K."/>
            <person name="Brown C.T."/>
            <person name="Hug L.A."/>
            <person name="Sharon I."/>
            <person name="Castelle C.J."/>
            <person name="Probst A.J."/>
            <person name="Thomas B.C."/>
            <person name="Singh A."/>
            <person name="Wilkins M.J."/>
            <person name="Karaoz U."/>
            <person name="Brodie E.L."/>
            <person name="Williams K.H."/>
            <person name="Hubbard S.S."/>
            <person name="Banfield J.F."/>
        </authorList>
    </citation>
    <scope>NUCLEOTIDE SEQUENCE [LARGE SCALE GENOMIC DNA]</scope>
</reference>
<dbReference type="Gene3D" id="2.115.10.20">
    <property type="entry name" value="Glycosyl hydrolase domain, family 43"/>
    <property type="match status" value="1"/>
</dbReference>
<gene>
    <name evidence="4" type="ORF">A2Z00_00880</name>
</gene>
<dbReference type="CDD" id="cd18614">
    <property type="entry name" value="GH130"/>
    <property type="match status" value="1"/>
</dbReference>
<evidence type="ECO:0000256" key="3">
    <source>
        <dbReference type="ARBA" id="ARBA00024356"/>
    </source>
</evidence>
<sequence length="344" mass="38404">MPAFFLSKFKDNPIIKPIADHFWESRATFNPGAIYEKGKVHLVYRAIGDQDVSVVGYASSTDGLNFDRLDEPAYVPAEPFECSSPFASGATVAPFASGGGVFGGCEDPRITKIDDTLFMTYVAYDGWSPPRVALTSISMDDFLSHKWRWKRPVLMSRPGEVNKNACLLSEKINGKYVIFHRVFPDILIDYVDDLNFDGKTRWLRGDYKIPPRPHYWDSRKVGVGAPPIKTEDGWLLIYQAVGDHDASRYKMGAMLLDLADPTKILHRSIKPILEPTEWYENEGYKAGVAYPCGAVTMNNRLFVYYGGADMVTCAATAPLDQFVDHLKTTEEAELVPAGGRSISH</sequence>
<dbReference type="PIRSF" id="PIRSF016202">
    <property type="entry name" value="PH1107"/>
    <property type="match status" value="1"/>
</dbReference>
<protein>
    <recommendedName>
        <fullName evidence="6">Glycosidase</fullName>
    </recommendedName>
</protein>
<comment type="similarity">
    <text evidence="3">Belongs to the glycosyl hydrolase 130 family.</text>
</comment>
<evidence type="ECO:0000313" key="4">
    <source>
        <dbReference type="EMBL" id="OGG11906.1"/>
    </source>
</evidence>
<comment type="caution">
    <text evidence="4">The sequence shown here is derived from an EMBL/GenBank/DDBJ whole genome shotgun (WGS) entry which is preliminary data.</text>
</comment>
<dbReference type="Proteomes" id="UP000177268">
    <property type="component" value="Unassembled WGS sequence"/>
</dbReference>
<evidence type="ECO:0000256" key="1">
    <source>
        <dbReference type="ARBA" id="ARBA00022676"/>
    </source>
</evidence>
<accession>A0A1F5ZHB6</accession>
<evidence type="ECO:0000256" key="2">
    <source>
        <dbReference type="ARBA" id="ARBA00022679"/>
    </source>
</evidence>
<dbReference type="Pfam" id="PF04041">
    <property type="entry name" value="Glyco_hydro_130"/>
    <property type="match status" value="1"/>
</dbReference>
<dbReference type="GO" id="GO:0016757">
    <property type="term" value="F:glycosyltransferase activity"/>
    <property type="evidence" value="ECO:0007669"/>
    <property type="project" value="UniProtKB-KW"/>
</dbReference>
<dbReference type="AlphaFoldDB" id="A0A1F5ZHB6"/>
<dbReference type="PANTHER" id="PTHR34106:SF5">
    <property type="entry name" value="GLYCOSIDASE"/>
    <property type="match status" value="1"/>
</dbReference>
<dbReference type="InterPro" id="IPR007184">
    <property type="entry name" value="Mannoside_phosphorylase"/>
</dbReference>
<organism evidence="4 5">
    <name type="scientific">Candidatus Gottesmanbacteria bacterium RBG_13_45_10</name>
    <dbReference type="NCBI Taxonomy" id="1798370"/>
    <lineage>
        <taxon>Bacteria</taxon>
        <taxon>Candidatus Gottesmaniibacteriota</taxon>
    </lineage>
</organism>
<evidence type="ECO:0000313" key="5">
    <source>
        <dbReference type="Proteomes" id="UP000177268"/>
    </source>
</evidence>
<dbReference type="EMBL" id="MFIZ01000011">
    <property type="protein sequence ID" value="OGG11906.1"/>
    <property type="molecule type" value="Genomic_DNA"/>
</dbReference>
<dbReference type="SUPFAM" id="SSF75005">
    <property type="entry name" value="Arabinanase/levansucrase/invertase"/>
    <property type="match status" value="1"/>
</dbReference>
<evidence type="ECO:0008006" key="6">
    <source>
        <dbReference type="Google" id="ProtNLM"/>
    </source>
</evidence>
<name>A0A1F5ZHB6_9BACT</name>
<keyword evidence="2" id="KW-0808">Transferase</keyword>
<proteinExistence type="inferred from homology"/>